<gene>
    <name evidence="1" type="ORF">SAMN05660653_01296</name>
</gene>
<dbReference type="RefSeq" id="WP_092118879.1">
    <property type="nucleotide sequence ID" value="NZ_FMXO01000006.1"/>
</dbReference>
<reference evidence="1 2" key="1">
    <citation type="submission" date="2016-10" db="EMBL/GenBank/DDBJ databases">
        <authorList>
            <person name="de Groot N.N."/>
        </authorList>
    </citation>
    <scope>NUCLEOTIDE SEQUENCE [LARGE SCALE GENOMIC DNA]</scope>
    <source>
        <strain evidence="1 2">ASO4-2</strain>
    </source>
</reference>
<dbReference type="Proteomes" id="UP000198771">
    <property type="component" value="Unassembled WGS sequence"/>
</dbReference>
<sequence length="72" mass="8402">MSPLQQSPIRACPTCGKMVHIQEERHTLFHCRNFLLKQLYQEINPTKRQKLSEKVDILNARLSLKGQNLLDT</sequence>
<accession>A0A1G6C203</accession>
<keyword evidence="2" id="KW-1185">Reference proteome</keyword>
<name>A0A1G6C203_9BACT</name>
<proteinExistence type="predicted"/>
<dbReference type="AlphaFoldDB" id="A0A1G6C203"/>
<dbReference type="OrthoDB" id="5471920at2"/>
<dbReference type="STRING" id="617002.SAMN05660653_01296"/>
<protein>
    <submittedName>
        <fullName evidence="1">Uncharacterized protein</fullName>
    </submittedName>
</protein>
<evidence type="ECO:0000313" key="1">
    <source>
        <dbReference type="EMBL" id="SDB26887.1"/>
    </source>
</evidence>
<evidence type="ECO:0000313" key="2">
    <source>
        <dbReference type="Proteomes" id="UP000198771"/>
    </source>
</evidence>
<organism evidence="1 2">
    <name type="scientific">Desulfonatronum thiosulfatophilum</name>
    <dbReference type="NCBI Taxonomy" id="617002"/>
    <lineage>
        <taxon>Bacteria</taxon>
        <taxon>Pseudomonadati</taxon>
        <taxon>Thermodesulfobacteriota</taxon>
        <taxon>Desulfovibrionia</taxon>
        <taxon>Desulfovibrionales</taxon>
        <taxon>Desulfonatronaceae</taxon>
        <taxon>Desulfonatronum</taxon>
    </lineage>
</organism>
<dbReference type="EMBL" id="FMXO01000006">
    <property type="protein sequence ID" value="SDB26887.1"/>
    <property type="molecule type" value="Genomic_DNA"/>
</dbReference>